<dbReference type="EMBL" id="ATAY01000098">
    <property type="protein sequence ID" value="EPR07734.1"/>
    <property type="molecule type" value="Genomic_DNA"/>
</dbReference>
<comment type="caution">
    <text evidence="2">The sequence shown here is derived from an EMBL/GenBank/DDBJ whole genome shotgun (WGS) entry which is preliminary data.</text>
</comment>
<dbReference type="AlphaFoldDB" id="U4QWP0"/>
<evidence type="ECO:0000313" key="2">
    <source>
        <dbReference type="EMBL" id="EPR07734.1"/>
    </source>
</evidence>
<proteinExistence type="predicted"/>
<keyword evidence="1" id="KW-0812">Transmembrane</keyword>
<reference evidence="2 3" key="1">
    <citation type="journal article" date="2013" name="Genome Announc.">
        <title>Draft Genome Sequence of the Cellulolytic Bacterium Clostridium papyrosolvens C7 (ATCC 700395).</title>
        <authorList>
            <person name="Zepeda V."/>
            <person name="Dassa B."/>
            <person name="Borovok I."/>
            <person name="Lamed R."/>
            <person name="Bayer E.A."/>
            <person name="Cate J.H."/>
        </authorList>
    </citation>
    <scope>NUCLEOTIDE SEQUENCE [LARGE SCALE GENOMIC DNA]</scope>
    <source>
        <strain evidence="2 3">C7</strain>
    </source>
</reference>
<dbReference type="PATRIC" id="fig|1330534.3.peg.3896"/>
<accession>U4QWP0</accession>
<name>U4QWP0_9FIRM</name>
<keyword evidence="1" id="KW-1133">Transmembrane helix</keyword>
<organism evidence="2 3">
    <name type="scientific">Ruminiclostridium papyrosolvens C7</name>
    <dbReference type="NCBI Taxonomy" id="1330534"/>
    <lineage>
        <taxon>Bacteria</taxon>
        <taxon>Bacillati</taxon>
        <taxon>Bacillota</taxon>
        <taxon>Clostridia</taxon>
        <taxon>Eubacteriales</taxon>
        <taxon>Oscillospiraceae</taxon>
        <taxon>Ruminiclostridium</taxon>
    </lineage>
</organism>
<protein>
    <recommendedName>
        <fullName evidence="4">DUF4760 domain-containing protein</fullName>
    </recommendedName>
</protein>
<feature type="transmembrane region" description="Helical" evidence="1">
    <location>
        <begin position="6"/>
        <end position="26"/>
    </location>
</feature>
<keyword evidence="1" id="KW-0472">Membrane</keyword>
<sequence length="196" mass="22772">MWISILTMIISITAIIISAVTVLYTIRKDHERSRREKALDLVMQWSINLSSNRKSSLARKYVEKFDEKQARSLINQEEVIFNENETELCSKIRKLLSINLEAGKEYERKLTMEESSELRWIIICYLNMLESVLSASHNGVADNKIIREQFQYLYNPANGDYVLEKFRKACPGCYPATDSFYEKIKNKSGDERGKVA</sequence>
<evidence type="ECO:0008006" key="4">
    <source>
        <dbReference type="Google" id="ProtNLM"/>
    </source>
</evidence>
<gene>
    <name evidence="2" type="ORF">L323_19625</name>
</gene>
<dbReference type="OrthoDB" id="9553408at2"/>
<evidence type="ECO:0000256" key="1">
    <source>
        <dbReference type="SAM" id="Phobius"/>
    </source>
</evidence>
<evidence type="ECO:0000313" key="3">
    <source>
        <dbReference type="Proteomes" id="UP000016860"/>
    </source>
</evidence>
<dbReference type="RefSeq" id="WP_020817277.1">
    <property type="nucleotide sequence ID" value="NZ_ATAY01000098.1"/>
</dbReference>
<dbReference type="Proteomes" id="UP000016860">
    <property type="component" value="Unassembled WGS sequence"/>
</dbReference>